<evidence type="ECO:0000313" key="4">
    <source>
        <dbReference type="Proteomes" id="UP000675881"/>
    </source>
</evidence>
<sequence length="290" mass="32760">MSDGSYSFSYRVLDDASGNDFGHEESRTGTDTSGEYHVLLPDGRVQKVRYNVDPYSGYRAFISYEGKSIKPRPVPSFIRDPVRTLESIRRDPTVVKPPKGFLPPPESPVYKPINYLPAHVDYPSRPIVNLIVPEEQRHRPFLAHAPRKIKPIDPRKKNKNKNGGHHKKDGLIGNVHKHDPYLATEEELRGRDFSGPFFYPKHRKISKEGTKKDDGRKKKEKLNICKEFKQNYPMGIMVSGFSDLGSGDLASWVCVNSGSVVYAMHSRVDTKVDGKGEEEVLIGSLALFTH</sequence>
<dbReference type="PROSITE" id="PS51155">
    <property type="entry name" value="CHIT_BIND_RR_2"/>
    <property type="match status" value="1"/>
</dbReference>
<dbReference type="AlphaFoldDB" id="A0A7R8CXM7"/>
<dbReference type="Proteomes" id="UP000675881">
    <property type="component" value="Chromosome 5"/>
</dbReference>
<evidence type="ECO:0000256" key="1">
    <source>
        <dbReference type="ARBA" id="ARBA00022460"/>
    </source>
</evidence>
<feature type="region of interest" description="Disordered" evidence="2">
    <location>
        <begin position="143"/>
        <end position="175"/>
    </location>
</feature>
<dbReference type="InterPro" id="IPR000618">
    <property type="entry name" value="Insect_cuticle"/>
</dbReference>
<dbReference type="PANTHER" id="PTHR12236:SF79">
    <property type="entry name" value="CUTICULAR PROTEIN 50CB-RELATED"/>
    <property type="match status" value="1"/>
</dbReference>
<reference evidence="3" key="1">
    <citation type="submission" date="2021-02" db="EMBL/GenBank/DDBJ databases">
        <authorList>
            <person name="Bekaert M."/>
        </authorList>
    </citation>
    <scope>NUCLEOTIDE SEQUENCE</scope>
    <source>
        <strain evidence="3">IoA-00</strain>
    </source>
</reference>
<dbReference type="OrthoDB" id="6428372at2759"/>
<dbReference type="Pfam" id="PF00379">
    <property type="entry name" value="Chitin_bind_4"/>
    <property type="match status" value="1"/>
</dbReference>
<feature type="region of interest" description="Disordered" evidence="2">
    <location>
        <begin position="14"/>
        <end position="35"/>
    </location>
</feature>
<dbReference type="PANTHER" id="PTHR12236">
    <property type="entry name" value="STRUCTURAL CONTITUENT OF CUTICLE"/>
    <property type="match status" value="1"/>
</dbReference>
<accession>A0A7R8CXM7</accession>
<keyword evidence="4" id="KW-1185">Reference proteome</keyword>
<dbReference type="EMBL" id="HG994584">
    <property type="protein sequence ID" value="CAF2961947.1"/>
    <property type="molecule type" value="Genomic_DNA"/>
</dbReference>
<proteinExistence type="predicted"/>
<dbReference type="InterPro" id="IPR051217">
    <property type="entry name" value="Insect_Cuticle_Struc_Prot"/>
</dbReference>
<evidence type="ECO:0000313" key="3">
    <source>
        <dbReference type="EMBL" id="CAF2961947.1"/>
    </source>
</evidence>
<dbReference type="GO" id="GO:0005615">
    <property type="term" value="C:extracellular space"/>
    <property type="evidence" value="ECO:0007669"/>
    <property type="project" value="TreeGrafter"/>
</dbReference>
<keyword evidence="1" id="KW-0193">Cuticle</keyword>
<dbReference type="GO" id="GO:0042302">
    <property type="term" value="F:structural constituent of cuticle"/>
    <property type="evidence" value="ECO:0007669"/>
    <property type="project" value="UniProtKB-UniRule"/>
</dbReference>
<protein>
    <submittedName>
        <fullName evidence="3">(salmon louse) hypothetical protein</fullName>
    </submittedName>
</protein>
<evidence type="ECO:0000256" key="2">
    <source>
        <dbReference type="SAM" id="MobiDB-lite"/>
    </source>
</evidence>
<gene>
    <name evidence="3" type="ORF">LSAA_9857</name>
</gene>
<dbReference type="GO" id="GO:0031012">
    <property type="term" value="C:extracellular matrix"/>
    <property type="evidence" value="ECO:0007669"/>
    <property type="project" value="TreeGrafter"/>
</dbReference>
<organism evidence="3 4">
    <name type="scientific">Lepeophtheirus salmonis</name>
    <name type="common">Salmon louse</name>
    <name type="synonym">Caligus salmonis</name>
    <dbReference type="NCBI Taxonomy" id="72036"/>
    <lineage>
        <taxon>Eukaryota</taxon>
        <taxon>Metazoa</taxon>
        <taxon>Ecdysozoa</taxon>
        <taxon>Arthropoda</taxon>
        <taxon>Crustacea</taxon>
        <taxon>Multicrustacea</taxon>
        <taxon>Hexanauplia</taxon>
        <taxon>Copepoda</taxon>
        <taxon>Siphonostomatoida</taxon>
        <taxon>Caligidae</taxon>
        <taxon>Lepeophtheirus</taxon>
    </lineage>
</organism>
<name>A0A7R8CXM7_LEPSM</name>
<feature type="compositionally biased region" description="Basic residues" evidence="2">
    <location>
        <begin position="156"/>
        <end position="168"/>
    </location>
</feature>